<feature type="compositionally biased region" description="Low complexity" evidence="1">
    <location>
        <begin position="73"/>
        <end position="105"/>
    </location>
</feature>
<evidence type="ECO:0000313" key="3">
    <source>
        <dbReference type="EMBL" id="KAF9464333.1"/>
    </source>
</evidence>
<keyword evidence="2" id="KW-0812">Transmembrane</keyword>
<gene>
    <name evidence="3" type="ORF">BDZ94DRAFT_1256944</name>
</gene>
<feature type="region of interest" description="Disordered" evidence="1">
    <location>
        <begin position="650"/>
        <end position="732"/>
    </location>
</feature>
<feature type="transmembrane region" description="Helical" evidence="2">
    <location>
        <begin position="541"/>
        <end position="573"/>
    </location>
</feature>
<evidence type="ECO:0000313" key="4">
    <source>
        <dbReference type="Proteomes" id="UP000807353"/>
    </source>
</evidence>
<proteinExistence type="predicted"/>
<dbReference type="AlphaFoldDB" id="A0A9P6CL24"/>
<feature type="compositionally biased region" description="Basic and acidic residues" evidence="1">
    <location>
        <begin position="171"/>
        <end position="186"/>
    </location>
</feature>
<dbReference type="OrthoDB" id="3062801at2759"/>
<feature type="compositionally biased region" description="Basic and acidic residues" evidence="1">
    <location>
        <begin position="720"/>
        <end position="732"/>
    </location>
</feature>
<protein>
    <submittedName>
        <fullName evidence="3">Uncharacterized protein</fullName>
    </submittedName>
</protein>
<feature type="compositionally biased region" description="Pro residues" evidence="1">
    <location>
        <begin position="1"/>
        <end position="11"/>
    </location>
</feature>
<evidence type="ECO:0000256" key="2">
    <source>
        <dbReference type="SAM" id="Phobius"/>
    </source>
</evidence>
<feature type="compositionally biased region" description="Low complexity" evidence="1">
    <location>
        <begin position="230"/>
        <end position="247"/>
    </location>
</feature>
<comment type="caution">
    <text evidence="3">The sequence shown here is derived from an EMBL/GenBank/DDBJ whole genome shotgun (WGS) entry which is preliminary data.</text>
</comment>
<evidence type="ECO:0000256" key="1">
    <source>
        <dbReference type="SAM" id="MobiDB-lite"/>
    </source>
</evidence>
<feature type="compositionally biased region" description="Basic and acidic residues" evidence="1">
    <location>
        <begin position="659"/>
        <end position="698"/>
    </location>
</feature>
<feature type="compositionally biased region" description="Low complexity" evidence="1">
    <location>
        <begin position="703"/>
        <end position="717"/>
    </location>
</feature>
<feature type="transmembrane region" description="Helical" evidence="2">
    <location>
        <begin position="497"/>
        <end position="520"/>
    </location>
</feature>
<sequence length="732" mass="80537">MDYPAFKPPSQPQESKATISRMGDIPDVVLSSDIDQQAIPFPSVGQGERAHSASSFTRGQGGEQNEDNPMDASMSTSPDSQATSSSKQTSSDKLSALPMSAASSPNTNKHLRSPTITTSSKIRGFRRSLDASASLPSFATADLESPPLGNVWNTVHNLHSHLTSSATFPRIGDDTPPKRVSFESERGSVPTTTRQHMPRKNRGSDPTIPSPALRSSAYASHRESQKDTDSPNIGSRSPSNSRSRAASPLRMFQQWSAGLHRSHRTAEEPFVPIDPFKLKTQLRFPRLSSLVEHTHHDLEHGSTCNACVTVSSTKPFVQHARVFLSDTLPRQMYLNLLLRLPAMYFSRVARIFEDAEVSRPDIQRMIDTNGGRNTFMSSSTSEPAHVGAVELNDVRNSPEHPPRTLSPTMAAGIGLIAHIGAAAASSVGHVPLPFPDEWTPPLVSPALIRFKLSWEAFIDSLLREWKTLNVVSALLLSAILTMFQIPSAEGDPVTRNAALLSLVCALMSLSYGCVYIVRFGTMRSMYRASKWAEEARKTNTLIWWNVWVFLAMPAVWLAWSMVLFIVSILSFLWRTGSELDPEEPRRLGARASLGPRIAVTAVFALGMVYFAMIVKTLRSYGTHVGGMGSRMSRAAAEQRASNLREREIEAAMSRRGRVRERTVSNTRRREEAPERGRGSAKDGDSIREKSPRNDRGEPRSTMGLGLVGLSSRGLDSGIGLEREDVEKLETLR</sequence>
<dbReference type="EMBL" id="MU150255">
    <property type="protein sequence ID" value="KAF9464333.1"/>
    <property type="molecule type" value="Genomic_DNA"/>
</dbReference>
<feature type="compositionally biased region" description="Basic and acidic residues" evidence="1">
    <location>
        <begin position="220"/>
        <end position="229"/>
    </location>
</feature>
<organism evidence="3 4">
    <name type="scientific">Collybia nuda</name>
    <dbReference type="NCBI Taxonomy" id="64659"/>
    <lineage>
        <taxon>Eukaryota</taxon>
        <taxon>Fungi</taxon>
        <taxon>Dikarya</taxon>
        <taxon>Basidiomycota</taxon>
        <taxon>Agaricomycotina</taxon>
        <taxon>Agaricomycetes</taxon>
        <taxon>Agaricomycetidae</taxon>
        <taxon>Agaricales</taxon>
        <taxon>Tricholomatineae</taxon>
        <taxon>Clitocybaceae</taxon>
        <taxon>Collybia</taxon>
    </lineage>
</organism>
<name>A0A9P6CL24_9AGAR</name>
<keyword evidence="2" id="KW-1133">Transmembrane helix</keyword>
<dbReference type="Proteomes" id="UP000807353">
    <property type="component" value="Unassembled WGS sequence"/>
</dbReference>
<keyword evidence="4" id="KW-1185">Reference proteome</keyword>
<accession>A0A9P6CL24</accession>
<feature type="region of interest" description="Disordered" evidence="1">
    <location>
        <begin position="165"/>
        <end position="247"/>
    </location>
</feature>
<keyword evidence="2" id="KW-0472">Membrane</keyword>
<feature type="region of interest" description="Disordered" evidence="1">
    <location>
        <begin position="1"/>
        <end position="124"/>
    </location>
</feature>
<reference evidence="3" key="1">
    <citation type="submission" date="2020-11" db="EMBL/GenBank/DDBJ databases">
        <authorList>
            <consortium name="DOE Joint Genome Institute"/>
            <person name="Ahrendt S."/>
            <person name="Riley R."/>
            <person name="Andreopoulos W."/>
            <person name="Labutti K."/>
            <person name="Pangilinan J."/>
            <person name="Ruiz-Duenas F.J."/>
            <person name="Barrasa J.M."/>
            <person name="Sanchez-Garcia M."/>
            <person name="Camarero S."/>
            <person name="Miyauchi S."/>
            <person name="Serrano A."/>
            <person name="Linde D."/>
            <person name="Babiker R."/>
            <person name="Drula E."/>
            <person name="Ayuso-Fernandez I."/>
            <person name="Pacheco R."/>
            <person name="Padilla G."/>
            <person name="Ferreira P."/>
            <person name="Barriuso J."/>
            <person name="Kellner H."/>
            <person name="Castanera R."/>
            <person name="Alfaro M."/>
            <person name="Ramirez L."/>
            <person name="Pisabarro A.G."/>
            <person name="Kuo A."/>
            <person name="Tritt A."/>
            <person name="Lipzen A."/>
            <person name="He G."/>
            <person name="Yan M."/>
            <person name="Ng V."/>
            <person name="Cullen D."/>
            <person name="Martin F."/>
            <person name="Rosso M.-N."/>
            <person name="Henrissat B."/>
            <person name="Hibbett D."/>
            <person name="Martinez A.T."/>
            <person name="Grigoriev I.V."/>
        </authorList>
    </citation>
    <scope>NUCLEOTIDE SEQUENCE</scope>
    <source>
        <strain evidence="3">CBS 247.69</strain>
    </source>
</reference>
<feature type="transmembrane region" description="Helical" evidence="2">
    <location>
        <begin position="593"/>
        <end position="614"/>
    </location>
</feature>